<proteinExistence type="inferred from homology"/>
<sequence>MPKSMGPFPGAQVSALRYMDNFDAEDFVFDFSDFETGVRVDSDGNGGSSQPANINTFPVVQVANMAQTRFRIAPCGINLPHVHPRGTESAYMIEGELTVGFVMESGRTVINDIKADQSTFFPQGLLHYQQNMGCEPAGFISILDSSDPGLLVIAAAVAGLPEEAIAAAFDEDEAFVAQMRMGLPKVPARGRAECLVRCGLPLNTPLN</sequence>
<evidence type="ECO:0000256" key="1">
    <source>
        <dbReference type="ARBA" id="ARBA00004613"/>
    </source>
</evidence>
<reference evidence="7 8" key="1">
    <citation type="submission" date="2011-02" db="EMBL/GenBank/DDBJ databases">
        <title>The Genome Sequence of Sphaeroforma arctica JP610.</title>
        <authorList>
            <consortium name="The Broad Institute Genome Sequencing Platform"/>
            <person name="Russ C."/>
            <person name="Cuomo C."/>
            <person name="Young S.K."/>
            <person name="Zeng Q."/>
            <person name="Gargeya S."/>
            <person name="Alvarado L."/>
            <person name="Berlin A."/>
            <person name="Chapman S.B."/>
            <person name="Chen Z."/>
            <person name="Freedman E."/>
            <person name="Gellesch M."/>
            <person name="Goldberg J."/>
            <person name="Griggs A."/>
            <person name="Gujja S."/>
            <person name="Heilman E."/>
            <person name="Heiman D."/>
            <person name="Howarth C."/>
            <person name="Mehta T."/>
            <person name="Neiman D."/>
            <person name="Pearson M."/>
            <person name="Roberts A."/>
            <person name="Saif S."/>
            <person name="Shea T."/>
            <person name="Shenoy N."/>
            <person name="Sisk P."/>
            <person name="Stolte C."/>
            <person name="Sykes S."/>
            <person name="White J."/>
            <person name="Yandava C."/>
            <person name="Burger G."/>
            <person name="Gray M.W."/>
            <person name="Holland P.W.H."/>
            <person name="King N."/>
            <person name="Lang F.B.F."/>
            <person name="Roger A.J."/>
            <person name="Ruiz-Trillo I."/>
            <person name="Haas B."/>
            <person name="Nusbaum C."/>
            <person name="Birren B."/>
        </authorList>
    </citation>
    <scope>NUCLEOTIDE SEQUENCE [LARGE SCALE GENOMIC DNA]</scope>
    <source>
        <strain evidence="7 8">JP610</strain>
    </source>
</reference>
<organism evidence="7 8">
    <name type="scientific">Sphaeroforma arctica JP610</name>
    <dbReference type="NCBI Taxonomy" id="667725"/>
    <lineage>
        <taxon>Eukaryota</taxon>
        <taxon>Ichthyosporea</taxon>
        <taxon>Ichthyophonida</taxon>
        <taxon>Sphaeroforma</taxon>
    </lineage>
</organism>
<dbReference type="RefSeq" id="XP_014159879.1">
    <property type="nucleotide sequence ID" value="XM_014304404.1"/>
</dbReference>
<dbReference type="Proteomes" id="UP000054560">
    <property type="component" value="Unassembled WGS sequence"/>
</dbReference>
<accession>A0A0L0GAB9</accession>
<comment type="similarity">
    <text evidence="2">Belongs to the germin family.</text>
</comment>
<dbReference type="OrthoDB" id="1921208at2759"/>
<dbReference type="SUPFAM" id="SSF51182">
    <property type="entry name" value="RmlC-like cupins"/>
    <property type="match status" value="1"/>
</dbReference>
<dbReference type="GO" id="GO:0030145">
    <property type="term" value="F:manganese ion binding"/>
    <property type="evidence" value="ECO:0007669"/>
    <property type="project" value="InterPro"/>
</dbReference>
<evidence type="ECO:0000313" key="8">
    <source>
        <dbReference type="Proteomes" id="UP000054560"/>
    </source>
</evidence>
<keyword evidence="5" id="KW-0464">Manganese</keyword>
<dbReference type="GeneID" id="25902357"/>
<keyword evidence="8" id="KW-1185">Reference proteome</keyword>
<evidence type="ECO:0000256" key="2">
    <source>
        <dbReference type="ARBA" id="ARBA00007456"/>
    </source>
</evidence>
<dbReference type="InterPro" id="IPR014710">
    <property type="entry name" value="RmlC-like_jellyroll"/>
</dbReference>
<keyword evidence="3" id="KW-0964">Secreted</keyword>
<evidence type="ECO:0000256" key="3">
    <source>
        <dbReference type="ARBA" id="ARBA00022525"/>
    </source>
</evidence>
<dbReference type="InterPro" id="IPR001929">
    <property type="entry name" value="Germin"/>
</dbReference>
<dbReference type="AlphaFoldDB" id="A0A0L0GAB9"/>
<evidence type="ECO:0000256" key="5">
    <source>
        <dbReference type="ARBA" id="ARBA00023211"/>
    </source>
</evidence>
<dbReference type="GO" id="GO:0005576">
    <property type="term" value="C:extracellular region"/>
    <property type="evidence" value="ECO:0007669"/>
    <property type="project" value="UniProtKB-SubCell"/>
</dbReference>
<evidence type="ECO:0000313" key="7">
    <source>
        <dbReference type="EMBL" id="KNC85977.1"/>
    </source>
</evidence>
<dbReference type="InterPro" id="IPR006045">
    <property type="entry name" value="Cupin_1"/>
</dbReference>
<name>A0A0L0GAB9_9EUKA</name>
<gene>
    <name evidence="7" type="ORF">SARC_01853</name>
</gene>
<dbReference type="EMBL" id="KQ241674">
    <property type="protein sequence ID" value="KNC85977.1"/>
    <property type="molecule type" value="Genomic_DNA"/>
</dbReference>
<dbReference type="eggNOG" id="ENOG502QQ4A">
    <property type="taxonomic scope" value="Eukaryota"/>
</dbReference>
<dbReference type="InterPro" id="IPR011051">
    <property type="entry name" value="RmlC_Cupin_sf"/>
</dbReference>
<dbReference type="Pfam" id="PF00190">
    <property type="entry name" value="Cupin_1"/>
    <property type="match status" value="1"/>
</dbReference>
<dbReference type="SMART" id="SM00835">
    <property type="entry name" value="Cupin_1"/>
    <property type="match status" value="1"/>
</dbReference>
<feature type="domain" description="Cupin type-1" evidence="6">
    <location>
        <begin position="36"/>
        <end position="177"/>
    </location>
</feature>
<protein>
    <recommendedName>
        <fullName evidence="6">Cupin type-1 domain-containing protein</fullName>
    </recommendedName>
</protein>
<dbReference type="Gene3D" id="2.60.120.10">
    <property type="entry name" value="Jelly Rolls"/>
    <property type="match status" value="1"/>
</dbReference>
<dbReference type="STRING" id="667725.A0A0L0GAB9"/>
<dbReference type="PANTHER" id="PTHR31238">
    <property type="entry name" value="GERMIN-LIKE PROTEIN SUBFAMILY 3 MEMBER 3"/>
    <property type="match status" value="1"/>
</dbReference>
<evidence type="ECO:0000256" key="4">
    <source>
        <dbReference type="ARBA" id="ARBA00022723"/>
    </source>
</evidence>
<comment type="subcellular location">
    <subcellularLocation>
        <location evidence="1">Secreted</location>
    </subcellularLocation>
</comment>
<evidence type="ECO:0000259" key="6">
    <source>
        <dbReference type="SMART" id="SM00835"/>
    </source>
</evidence>
<dbReference type="CDD" id="cd02241">
    <property type="entry name" value="cupin_OxOx"/>
    <property type="match status" value="1"/>
</dbReference>
<dbReference type="PRINTS" id="PR00325">
    <property type="entry name" value="GERMIN"/>
</dbReference>
<keyword evidence="4" id="KW-0479">Metal-binding</keyword>